<keyword evidence="2" id="KW-0808">Transferase</keyword>
<dbReference type="EMBL" id="JACBGI020000008">
    <property type="protein sequence ID" value="MBF6057901.1"/>
    <property type="molecule type" value="Genomic_DNA"/>
</dbReference>
<dbReference type="PANTHER" id="PTHR43464">
    <property type="entry name" value="METHYLTRANSFERASE"/>
    <property type="match status" value="1"/>
</dbReference>
<dbReference type="Gene3D" id="3.40.50.150">
    <property type="entry name" value="Vaccinia Virus protein VP39"/>
    <property type="match status" value="1"/>
</dbReference>
<evidence type="ECO:0000259" key="1">
    <source>
        <dbReference type="Pfam" id="PF13649"/>
    </source>
</evidence>
<reference evidence="2 3" key="1">
    <citation type="submission" date="2020-11" db="EMBL/GenBank/DDBJ databases">
        <title>Sulfur oxidizing isolate from Hospital Hole Sinkhole.</title>
        <authorList>
            <person name="Scott K.M."/>
        </authorList>
    </citation>
    <scope>NUCLEOTIDE SEQUENCE [LARGE SCALE GENOMIC DNA]</scope>
    <source>
        <strain evidence="2 3">HH1</strain>
    </source>
</reference>
<comment type="caution">
    <text evidence="2">The sequence shown here is derived from an EMBL/GenBank/DDBJ whole genome shotgun (WGS) entry which is preliminary data.</text>
</comment>
<dbReference type="SUPFAM" id="SSF53335">
    <property type="entry name" value="S-adenosyl-L-methionine-dependent methyltransferases"/>
    <property type="match status" value="1"/>
</dbReference>
<dbReference type="CDD" id="cd02440">
    <property type="entry name" value="AdoMet_MTases"/>
    <property type="match status" value="1"/>
</dbReference>
<gene>
    <name evidence="2" type="ORF">H8792_006055</name>
</gene>
<accession>A0ABS0C0Y6</accession>
<name>A0ABS0C0Y6_9GAMM</name>
<dbReference type="Pfam" id="PF13649">
    <property type="entry name" value="Methyltransf_25"/>
    <property type="match status" value="1"/>
</dbReference>
<evidence type="ECO:0000313" key="3">
    <source>
        <dbReference type="Proteomes" id="UP001193680"/>
    </source>
</evidence>
<proteinExistence type="predicted"/>
<dbReference type="RefSeq" id="WP_185978045.1">
    <property type="nucleotide sequence ID" value="NZ_JACBGI020000008.1"/>
</dbReference>
<feature type="domain" description="Methyltransferase" evidence="1">
    <location>
        <begin position="71"/>
        <end position="144"/>
    </location>
</feature>
<evidence type="ECO:0000313" key="2">
    <source>
        <dbReference type="EMBL" id="MBF6057901.1"/>
    </source>
</evidence>
<sequence length="224" mass="25601">MAENFVSASTSLLNDEQRLRIARRHEDSIQRYGYKPQALYWSSKEIQEIRFHMLFDGIPEVLRFGKEFTLLDVGCGFGDLADYLSRHGVSIDYSGIDLAPAMVTAARNLQPQGKFFCGDLFDASFAEESFDFVVLSGALNEVVDSAIEGQTGLYAKAVIAKMFVLSRNGVAFNLLDRRNEWVASRPDLQSFYPQDIVEYCRSFCSHVEWRDDYLDNDFTVYLYK</sequence>
<dbReference type="Proteomes" id="UP001193680">
    <property type="component" value="Unassembled WGS sequence"/>
</dbReference>
<dbReference type="GO" id="GO:0008168">
    <property type="term" value="F:methyltransferase activity"/>
    <property type="evidence" value="ECO:0007669"/>
    <property type="project" value="UniProtKB-KW"/>
</dbReference>
<dbReference type="GO" id="GO:0032259">
    <property type="term" value="P:methylation"/>
    <property type="evidence" value="ECO:0007669"/>
    <property type="project" value="UniProtKB-KW"/>
</dbReference>
<dbReference type="InterPro" id="IPR029063">
    <property type="entry name" value="SAM-dependent_MTases_sf"/>
</dbReference>
<protein>
    <submittedName>
        <fullName evidence="2">Class I SAM-dependent methyltransferase</fullName>
    </submittedName>
</protein>
<dbReference type="InterPro" id="IPR041698">
    <property type="entry name" value="Methyltransf_25"/>
</dbReference>
<keyword evidence="2" id="KW-0489">Methyltransferase</keyword>
<organism evidence="2 3">
    <name type="scientific">Thiomicrorhabdus heinhorstiae</name>
    <dbReference type="NCBI Taxonomy" id="2748010"/>
    <lineage>
        <taxon>Bacteria</taxon>
        <taxon>Pseudomonadati</taxon>
        <taxon>Pseudomonadota</taxon>
        <taxon>Gammaproteobacteria</taxon>
        <taxon>Thiotrichales</taxon>
        <taxon>Piscirickettsiaceae</taxon>
        <taxon>Thiomicrorhabdus</taxon>
    </lineage>
</organism>
<keyword evidence="3" id="KW-1185">Reference proteome</keyword>